<dbReference type="PANTHER" id="PTHR12463:SF1">
    <property type="entry name" value="2-OXOGLUTARATE AND FE-DEPENDENT OXYGENASE FAMILY PROTEIN"/>
    <property type="match status" value="1"/>
</dbReference>
<sequence>MPPSADQPSLFEDLDPPADALPDGMRYQSAFLSPDEERALIALIGTLPLEAAQYKQYTARRRVVSYGGSFDYDANRLRPAQPLIEALHPLRERVAQWADVAPEALVHALVAEYAPGTPLGWHRDVPDFEEVFGVSLGAPATLRFRPYPPDAPKRADVLKLTVEPRSIYALRGASRWAWQHSVAPVDKLRWSITFRTARSK</sequence>
<protein>
    <submittedName>
        <fullName evidence="2">2OG-Fe(II) oxygenase</fullName>
    </submittedName>
</protein>
<evidence type="ECO:0000313" key="3">
    <source>
        <dbReference type="Proteomes" id="UP000231501"/>
    </source>
</evidence>
<name>A0A2G9C719_9BURK</name>
<dbReference type="PANTHER" id="PTHR12463">
    <property type="entry name" value="OXYGENASE-RELATED"/>
    <property type="match status" value="1"/>
</dbReference>
<dbReference type="AlphaFoldDB" id="A0A2G9C719"/>
<evidence type="ECO:0000313" key="2">
    <source>
        <dbReference type="EMBL" id="PIM52230.1"/>
    </source>
</evidence>
<dbReference type="EMBL" id="PEOG01000042">
    <property type="protein sequence ID" value="PIM52230.1"/>
    <property type="molecule type" value="Genomic_DNA"/>
</dbReference>
<accession>A0A2G9C719</accession>
<gene>
    <name evidence="2" type="ORF">CS062_15580</name>
</gene>
<dbReference type="SUPFAM" id="SSF51197">
    <property type="entry name" value="Clavaminate synthase-like"/>
    <property type="match status" value="1"/>
</dbReference>
<dbReference type="Gene3D" id="2.60.120.590">
    <property type="entry name" value="Alpha-ketoglutarate-dependent dioxygenase AlkB-like"/>
    <property type="match status" value="1"/>
</dbReference>
<dbReference type="InterPro" id="IPR032857">
    <property type="entry name" value="ALKBH4"/>
</dbReference>
<comment type="caution">
    <text evidence="2">The sequence shown here is derived from an EMBL/GenBank/DDBJ whole genome shotgun (WGS) entry which is preliminary data.</text>
</comment>
<dbReference type="OrthoDB" id="278699at2"/>
<proteinExistence type="predicted"/>
<dbReference type="Proteomes" id="UP000231501">
    <property type="component" value="Unassembled WGS sequence"/>
</dbReference>
<feature type="domain" description="Fe2OG dioxygenase" evidence="1">
    <location>
        <begin position="104"/>
        <end position="198"/>
    </location>
</feature>
<organism evidence="2 3">
    <name type="scientific">Roseateles chitinivorans</name>
    <dbReference type="NCBI Taxonomy" id="2917965"/>
    <lineage>
        <taxon>Bacteria</taxon>
        <taxon>Pseudomonadati</taxon>
        <taxon>Pseudomonadota</taxon>
        <taxon>Betaproteobacteria</taxon>
        <taxon>Burkholderiales</taxon>
        <taxon>Sphaerotilaceae</taxon>
        <taxon>Roseateles</taxon>
    </lineage>
</organism>
<dbReference type="InterPro" id="IPR005123">
    <property type="entry name" value="Oxoglu/Fe-dep_dioxygenase_dom"/>
</dbReference>
<dbReference type="GO" id="GO:0016491">
    <property type="term" value="F:oxidoreductase activity"/>
    <property type="evidence" value="ECO:0007669"/>
    <property type="project" value="TreeGrafter"/>
</dbReference>
<keyword evidence="3" id="KW-1185">Reference proteome</keyword>
<dbReference type="InterPro" id="IPR037151">
    <property type="entry name" value="AlkB-like_sf"/>
</dbReference>
<dbReference type="GO" id="GO:0070988">
    <property type="term" value="P:demethylation"/>
    <property type="evidence" value="ECO:0007669"/>
    <property type="project" value="InterPro"/>
</dbReference>
<dbReference type="PROSITE" id="PS51471">
    <property type="entry name" value="FE2OG_OXY"/>
    <property type="match status" value="1"/>
</dbReference>
<dbReference type="GO" id="GO:0032451">
    <property type="term" value="F:demethylase activity"/>
    <property type="evidence" value="ECO:0007669"/>
    <property type="project" value="TreeGrafter"/>
</dbReference>
<dbReference type="Pfam" id="PF13532">
    <property type="entry name" value="2OG-FeII_Oxy_2"/>
    <property type="match status" value="1"/>
</dbReference>
<dbReference type="RefSeq" id="WP_099862530.1">
    <property type="nucleotide sequence ID" value="NZ_PEOG01000042.1"/>
</dbReference>
<reference evidence="2 3" key="1">
    <citation type="submission" date="2017-11" db="EMBL/GenBank/DDBJ databases">
        <title>Draft genome sequence of Mitsuaria sp. HWN-4.</title>
        <authorList>
            <person name="Gundlapally S.R."/>
        </authorList>
    </citation>
    <scope>NUCLEOTIDE SEQUENCE [LARGE SCALE GENOMIC DNA]</scope>
    <source>
        <strain evidence="2 3">HWN-4</strain>
    </source>
</reference>
<evidence type="ECO:0000259" key="1">
    <source>
        <dbReference type="PROSITE" id="PS51471"/>
    </source>
</evidence>
<dbReference type="InterPro" id="IPR027450">
    <property type="entry name" value="AlkB-like"/>
</dbReference>